<dbReference type="AlphaFoldDB" id="A0A4Z1PWE7"/>
<dbReference type="PANTHER" id="PTHR28181">
    <property type="entry name" value="UPF0655 PROTEIN YCR015C"/>
    <property type="match status" value="1"/>
</dbReference>
<evidence type="ECO:0008006" key="3">
    <source>
        <dbReference type="Google" id="ProtNLM"/>
    </source>
</evidence>
<comment type="caution">
    <text evidence="1">The sequence shown here is derived from an EMBL/GenBank/DDBJ whole genome shotgun (WGS) entry which is preliminary data.</text>
</comment>
<evidence type="ECO:0000313" key="2">
    <source>
        <dbReference type="Proteomes" id="UP000298493"/>
    </source>
</evidence>
<dbReference type="InterPro" id="IPR050849">
    <property type="entry name" value="HAD-like_hydrolase_phosphatase"/>
</dbReference>
<dbReference type="Proteomes" id="UP000298493">
    <property type="component" value="Unassembled WGS sequence"/>
</dbReference>
<reference evidence="1 2" key="1">
    <citation type="submission" date="2019-04" db="EMBL/GenBank/DDBJ databases">
        <title>High contiguity whole genome sequence and gene annotation resource for two Venturia nashicola isolates.</title>
        <authorList>
            <person name="Prokchorchik M."/>
            <person name="Won K."/>
            <person name="Lee Y."/>
            <person name="Choi E.D."/>
            <person name="Segonzac C."/>
            <person name="Sohn K.H."/>
        </authorList>
    </citation>
    <scope>NUCLEOTIDE SEQUENCE [LARGE SCALE GENOMIC DNA]</scope>
    <source>
        <strain evidence="1 2">PRI2</strain>
    </source>
</reference>
<dbReference type="EMBL" id="SNSC02000001">
    <property type="protein sequence ID" value="TID27522.1"/>
    <property type="molecule type" value="Genomic_DNA"/>
</dbReference>
<gene>
    <name evidence="1" type="ORF">E6O75_ATG00289</name>
</gene>
<organism evidence="1 2">
    <name type="scientific">Venturia nashicola</name>
    <dbReference type="NCBI Taxonomy" id="86259"/>
    <lineage>
        <taxon>Eukaryota</taxon>
        <taxon>Fungi</taxon>
        <taxon>Dikarya</taxon>
        <taxon>Ascomycota</taxon>
        <taxon>Pezizomycotina</taxon>
        <taxon>Dothideomycetes</taxon>
        <taxon>Pleosporomycetidae</taxon>
        <taxon>Venturiales</taxon>
        <taxon>Venturiaceae</taxon>
        <taxon>Venturia</taxon>
    </lineage>
</organism>
<dbReference type="PANTHER" id="PTHR28181:SF1">
    <property type="entry name" value="COLD TOLERANCE PROTEIN 1"/>
    <property type="match status" value="1"/>
</dbReference>
<protein>
    <recommendedName>
        <fullName evidence="3">Haloacid dehalogenase-like hydrolase</fullName>
    </recommendedName>
</protein>
<dbReference type="InterPro" id="IPR023214">
    <property type="entry name" value="HAD_sf"/>
</dbReference>
<keyword evidence="2" id="KW-1185">Reference proteome</keyword>
<name>A0A4Z1PWE7_9PEZI</name>
<dbReference type="SUPFAM" id="SSF56784">
    <property type="entry name" value="HAD-like"/>
    <property type="match status" value="1"/>
</dbReference>
<evidence type="ECO:0000313" key="1">
    <source>
        <dbReference type="EMBL" id="TID27522.1"/>
    </source>
</evidence>
<proteinExistence type="predicted"/>
<dbReference type="InterPro" id="IPR036412">
    <property type="entry name" value="HAD-like_sf"/>
</dbReference>
<sequence>MYSDIWPPVHVFIDWDGTITERDTLGEVVKAGYKKNPATQPWGNFVSAYLEDYRVHQASYTPAKDQRKTIKEESAWLESLLEVETRSVERVRDAGLFLGLNKNDMLDAAAEAVDNGNVQFRKGWKELFFSGLSPPAEPVPAMGRDGLRFHIVSVNWSANFIKGCIFHASMLSRSVDVMRALVPMVHLANEIPNVERATCGLDKDDVTVRTSADKVRMIEKALHEPALGKTDARKPILVYIGDSCTDLDALLYVDYGICIRDEPMGSGQKELAETLERVGVSVNPLSELELLSSSQGASIKTLWWARDLKEVSDFLSRILGTVKDW</sequence>
<dbReference type="STRING" id="86259.A0A4Z1PWE7"/>
<dbReference type="Gene3D" id="3.40.50.1000">
    <property type="entry name" value="HAD superfamily/HAD-like"/>
    <property type="match status" value="1"/>
</dbReference>
<accession>A0A4Z1PWE7</accession>